<sequence length="106" mass="11834">MLVKTLTSCIFSLTFVLLSQSAIAQNSDIQKAQNIVKQVQQKLDINQVTAEQLRIPKLIGKKRAAAIIAWRDKNGGIKSFDDLLKAKDLNLGVKIITELQKKFVIN</sequence>
<evidence type="ECO:0000313" key="2">
    <source>
        <dbReference type="EMBL" id="AWB67090.1"/>
    </source>
</evidence>
<dbReference type="KEGG" id="cate:C2869_11895"/>
<dbReference type="RefSeq" id="WP_108603139.1">
    <property type="nucleotide sequence ID" value="NZ_CP026604.1"/>
</dbReference>
<evidence type="ECO:0000313" key="3">
    <source>
        <dbReference type="Proteomes" id="UP000244441"/>
    </source>
</evidence>
<dbReference type="EMBL" id="CP026604">
    <property type="protein sequence ID" value="AWB67090.1"/>
    <property type="molecule type" value="Genomic_DNA"/>
</dbReference>
<reference evidence="2 3" key="1">
    <citation type="submission" date="2018-01" db="EMBL/GenBank/DDBJ databases">
        <title>Genome sequence of a Cantenovulum-like bacteria.</title>
        <authorList>
            <person name="Tan W.R."/>
            <person name="Lau N.-S."/>
            <person name="Go F."/>
            <person name="Amirul A.-A.A."/>
        </authorList>
    </citation>
    <scope>NUCLEOTIDE SEQUENCE [LARGE SCALE GENOMIC DNA]</scope>
    <source>
        <strain evidence="2 3">CCB-QB4</strain>
    </source>
</reference>
<dbReference type="InterPro" id="IPR010994">
    <property type="entry name" value="RuvA_2-like"/>
</dbReference>
<accession>A0A2S0VSL0</accession>
<keyword evidence="1" id="KW-0732">Signal</keyword>
<feature type="signal peptide" evidence="1">
    <location>
        <begin position="1"/>
        <end position="24"/>
    </location>
</feature>
<dbReference type="Pfam" id="PF12836">
    <property type="entry name" value="HHH_3"/>
    <property type="match status" value="1"/>
</dbReference>
<evidence type="ECO:0000256" key="1">
    <source>
        <dbReference type="SAM" id="SignalP"/>
    </source>
</evidence>
<organism evidence="2 3">
    <name type="scientific">Saccharobesus litoralis</name>
    <dbReference type="NCBI Taxonomy" id="2172099"/>
    <lineage>
        <taxon>Bacteria</taxon>
        <taxon>Pseudomonadati</taxon>
        <taxon>Pseudomonadota</taxon>
        <taxon>Gammaproteobacteria</taxon>
        <taxon>Alteromonadales</taxon>
        <taxon>Alteromonadaceae</taxon>
        <taxon>Saccharobesus</taxon>
    </lineage>
</organism>
<proteinExistence type="predicted"/>
<gene>
    <name evidence="2" type="ORF">C2869_11895</name>
</gene>
<feature type="chain" id="PRO_5015689805" description="Competence protein ComEA" evidence="1">
    <location>
        <begin position="25"/>
        <end position="106"/>
    </location>
</feature>
<dbReference type="Proteomes" id="UP000244441">
    <property type="component" value="Chromosome"/>
</dbReference>
<dbReference type="Gene3D" id="1.10.150.280">
    <property type="entry name" value="AF1531-like domain"/>
    <property type="match status" value="1"/>
</dbReference>
<evidence type="ECO:0008006" key="4">
    <source>
        <dbReference type="Google" id="ProtNLM"/>
    </source>
</evidence>
<dbReference type="OrthoDB" id="7510573at2"/>
<dbReference type="SUPFAM" id="SSF47781">
    <property type="entry name" value="RuvA domain 2-like"/>
    <property type="match status" value="1"/>
</dbReference>
<keyword evidence="3" id="KW-1185">Reference proteome</keyword>
<name>A0A2S0VSL0_9ALTE</name>
<protein>
    <recommendedName>
        <fullName evidence="4">Competence protein ComEA</fullName>
    </recommendedName>
</protein>
<dbReference type="AlphaFoldDB" id="A0A2S0VSL0"/>